<keyword evidence="2" id="KW-1185">Reference proteome</keyword>
<proteinExistence type="predicted"/>
<sequence>MLPSNPSSRRIAYNAFPPVTPGEQTSPVWELGNVPIARGFYKSDQDDELSGGVLPHIQLTSSGFNTSNLGTSSPSTAAQLRPRLNFSSLKRPPELLPAFPSKRQRLQSQLAVSSALNATSEEGIPWDICELIWNMGTPLLKYHHRKIENGSSGYSCLAKKAIFKELAHREKGGGH</sequence>
<name>A0A0G4P7G0_PENC3</name>
<organism evidence="1 2">
    <name type="scientific">Penicillium camemberti (strain FM 013)</name>
    <dbReference type="NCBI Taxonomy" id="1429867"/>
    <lineage>
        <taxon>Eukaryota</taxon>
        <taxon>Fungi</taxon>
        <taxon>Dikarya</taxon>
        <taxon>Ascomycota</taxon>
        <taxon>Pezizomycotina</taxon>
        <taxon>Eurotiomycetes</taxon>
        <taxon>Eurotiomycetidae</taxon>
        <taxon>Eurotiales</taxon>
        <taxon>Aspergillaceae</taxon>
        <taxon>Penicillium</taxon>
    </lineage>
</organism>
<dbReference type="AlphaFoldDB" id="A0A0G4P7G0"/>
<accession>A0A0G4P7G0</accession>
<protein>
    <submittedName>
        <fullName evidence="1">Str. FM013</fullName>
    </submittedName>
</protein>
<reference evidence="1 2" key="1">
    <citation type="journal article" date="2014" name="Nat. Commun.">
        <title>Multiple recent horizontal transfers of a large genomic region in cheese making fungi.</title>
        <authorList>
            <person name="Cheeseman K."/>
            <person name="Ropars J."/>
            <person name="Renault P."/>
            <person name="Dupont J."/>
            <person name="Gouzy J."/>
            <person name="Branca A."/>
            <person name="Abraham A.L."/>
            <person name="Ceppi M."/>
            <person name="Conseiller E."/>
            <person name="Debuchy R."/>
            <person name="Malagnac F."/>
            <person name="Goarin A."/>
            <person name="Silar P."/>
            <person name="Lacoste S."/>
            <person name="Sallet E."/>
            <person name="Bensimon A."/>
            <person name="Giraud T."/>
            <person name="Brygoo Y."/>
        </authorList>
    </citation>
    <scope>NUCLEOTIDE SEQUENCE [LARGE SCALE GENOMIC DNA]</scope>
    <source>
        <strain evidence="2">FM 013</strain>
    </source>
</reference>
<dbReference type="EMBL" id="HG793140">
    <property type="protein sequence ID" value="CRL22240.1"/>
    <property type="molecule type" value="Genomic_DNA"/>
</dbReference>
<evidence type="ECO:0000313" key="2">
    <source>
        <dbReference type="Proteomes" id="UP000053732"/>
    </source>
</evidence>
<gene>
    <name evidence="1" type="ORF">PCAMFM013_S007g000221</name>
</gene>
<dbReference type="Proteomes" id="UP000053732">
    <property type="component" value="Unassembled WGS sequence"/>
</dbReference>
<evidence type="ECO:0000313" key="1">
    <source>
        <dbReference type="EMBL" id="CRL22240.1"/>
    </source>
</evidence>